<reference evidence="2" key="1">
    <citation type="submission" date="2019-06" db="EMBL/GenBank/DDBJ databases">
        <authorList>
            <person name="Zheng W."/>
        </authorList>
    </citation>
    <scope>NUCLEOTIDE SEQUENCE</scope>
    <source>
        <strain evidence="2">QDHG01</strain>
    </source>
</reference>
<keyword evidence="3" id="KW-1185">Reference proteome</keyword>
<dbReference type="Proteomes" id="UP000785679">
    <property type="component" value="Unassembled WGS sequence"/>
</dbReference>
<evidence type="ECO:0000313" key="2">
    <source>
        <dbReference type="EMBL" id="TNV81896.1"/>
    </source>
</evidence>
<sequence>MQASTSINNIIQEKQQPCPCNRGLLVRYYCAQENCAQHRDNIFFCDTCFSEIMKKRVPHFILQITDLLDELKNKWMALIEKEGKLYSTVSAKFNPLRNVYECLEKHAVKLNEIAGRLVFKDMVLFEKFHEEFKQYISRYEEYIQNYNIAQLHGLDRKCSQFDGTLDREFSYLSEISKPDFIYENYKCCIESCPIPQIPDNSFVREHILLLKVKLGEQNINAATTKPKEQVNPQELADVVSNLRHIVNQQGAKINGYLSLFGTLKDTSSFVSRSFNIKGAECQAIDENHKWFREEYNSRLQNLEHQSNAQNIDIHQKIAELKNSLKEATFKAQNIGLKFEEEIQRLQQFKKNSNPHNEQVSQEIQQKIQAQIKTVQENMNKEMKALSDRQSIALTQFETNLSIIDQYTKKEFRLTAERYEQLSSHLQSVASAMQVAQPAYPLLSQQQYLESFMAPQQIAPQAPQFSQEMLDWLISTFNSPLNNYIPQLNPLGQSKLAEYILQHGWHWSLQKLNEKAHINKAIEWNTFEGANRNGMSKLQQGVYYGQMENGKRNGFGIVYCTDEMNRSWLYECEWKQGSPINNGRYVWIDNNKWKKWEGRVTEYLVKDNGSYLDEDGVKYQGVHKQGLRFEQANLKQGDRFYQHVESQIMLYGEPLGTQKSNQKNQSDQEKKSYKGLF</sequence>
<comment type="caution">
    <text evidence="2">The sequence shown here is derived from an EMBL/GenBank/DDBJ whole genome shotgun (WGS) entry which is preliminary data.</text>
</comment>
<feature type="region of interest" description="Disordered" evidence="1">
    <location>
        <begin position="654"/>
        <end position="676"/>
    </location>
</feature>
<accession>A0A8J8NX96</accession>
<protein>
    <recommendedName>
        <fullName evidence="4">MORN repeat protein</fullName>
    </recommendedName>
</protein>
<dbReference type="AlphaFoldDB" id="A0A8J8NX96"/>
<gene>
    <name evidence="2" type="ORF">FGO68_gene15470</name>
</gene>
<evidence type="ECO:0008006" key="4">
    <source>
        <dbReference type="Google" id="ProtNLM"/>
    </source>
</evidence>
<feature type="compositionally biased region" description="Basic and acidic residues" evidence="1">
    <location>
        <begin position="665"/>
        <end position="676"/>
    </location>
</feature>
<evidence type="ECO:0000313" key="3">
    <source>
        <dbReference type="Proteomes" id="UP000785679"/>
    </source>
</evidence>
<dbReference type="SUPFAM" id="SSF82185">
    <property type="entry name" value="Histone H3 K4-specific methyltransferase SET7/9 N-terminal domain"/>
    <property type="match status" value="1"/>
</dbReference>
<name>A0A8J8NX96_HALGN</name>
<dbReference type="EMBL" id="RRYP01005595">
    <property type="protein sequence ID" value="TNV81896.1"/>
    <property type="molecule type" value="Genomic_DNA"/>
</dbReference>
<organism evidence="2 3">
    <name type="scientific">Halteria grandinella</name>
    <dbReference type="NCBI Taxonomy" id="5974"/>
    <lineage>
        <taxon>Eukaryota</taxon>
        <taxon>Sar</taxon>
        <taxon>Alveolata</taxon>
        <taxon>Ciliophora</taxon>
        <taxon>Intramacronucleata</taxon>
        <taxon>Spirotrichea</taxon>
        <taxon>Stichotrichia</taxon>
        <taxon>Sporadotrichida</taxon>
        <taxon>Halteriidae</taxon>
        <taxon>Halteria</taxon>
    </lineage>
</organism>
<proteinExistence type="predicted"/>
<evidence type="ECO:0000256" key="1">
    <source>
        <dbReference type="SAM" id="MobiDB-lite"/>
    </source>
</evidence>